<evidence type="ECO:0008006" key="3">
    <source>
        <dbReference type="Google" id="ProtNLM"/>
    </source>
</evidence>
<dbReference type="OrthoDB" id="5707016at2"/>
<comment type="caution">
    <text evidence="1">The sequence shown here is derived from an EMBL/GenBank/DDBJ whole genome shotgun (WGS) entry which is preliminary data.</text>
</comment>
<dbReference type="Pfam" id="PF09844">
    <property type="entry name" value="DUF2071"/>
    <property type="match status" value="1"/>
</dbReference>
<evidence type="ECO:0000313" key="1">
    <source>
        <dbReference type="EMBL" id="OWK45680.1"/>
    </source>
</evidence>
<sequence length="266" mass="30519">MADHLAFTSELLTRPPVAGWDVEASLEHFAIVSYAVPPQRVRPHVYPGFDLDYFPGPNGDPLVWVSMVPFEDQDFRFVAVPWLRFRFGQTNYRTYVIDRSTGRRAVWFFGTTLDSWTVTIPRHAWKLPWHRGRVRFDCAFDSQAGRYTAYRMATRATWGPVELELEDSGVPVSVIPGYADLEAGLVALTHPLVGVYYRRDGRLGTYRIWHDRLRCTSGRVIRARIGLFDRLGLVPYSEQACPHSVLLQHRTEFTIYLPPGRYQAAG</sequence>
<name>A0A225DVW0_9BACT</name>
<protein>
    <recommendedName>
        <fullName evidence="3">DUF2071 domain-containing protein</fullName>
    </recommendedName>
</protein>
<dbReference type="RefSeq" id="WP_161967289.1">
    <property type="nucleotide sequence ID" value="NZ_NIDE01000002.1"/>
</dbReference>
<dbReference type="AlphaFoldDB" id="A0A225DVW0"/>
<dbReference type="Proteomes" id="UP000214646">
    <property type="component" value="Unassembled WGS sequence"/>
</dbReference>
<proteinExistence type="predicted"/>
<reference evidence="2" key="1">
    <citation type="submission" date="2017-06" db="EMBL/GenBank/DDBJ databases">
        <title>Genome analysis of Fimbriiglobus ruber SP5, the first member of the order Planctomycetales with confirmed chitinolytic capability.</title>
        <authorList>
            <person name="Ravin N.V."/>
            <person name="Rakitin A.L."/>
            <person name="Ivanova A.A."/>
            <person name="Beletsky A.V."/>
            <person name="Kulichevskaya I.S."/>
            <person name="Mardanov A.V."/>
            <person name="Dedysh S.N."/>
        </authorList>
    </citation>
    <scope>NUCLEOTIDE SEQUENCE [LARGE SCALE GENOMIC DNA]</scope>
    <source>
        <strain evidence="2">SP5</strain>
    </source>
</reference>
<gene>
    <name evidence="1" type="ORF">FRUB_02011</name>
</gene>
<organism evidence="1 2">
    <name type="scientific">Fimbriiglobus ruber</name>
    <dbReference type="NCBI Taxonomy" id="1908690"/>
    <lineage>
        <taxon>Bacteria</taxon>
        <taxon>Pseudomonadati</taxon>
        <taxon>Planctomycetota</taxon>
        <taxon>Planctomycetia</taxon>
        <taxon>Gemmatales</taxon>
        <taxon>Gemmataceae</taxon>
        <taxon>Fimbriiglobus</taxon>
    </lineage>
</organism>
<dbReference type="EMBL" id="NIDE01000002">
    <property type="protein sequence ID" value="OWK45680.1"/>
    <property type="molecule type" value="Genomic_DNA"/>
</dbReference>
<dbReference type="InterPro" id="IPR018644">
    <property type="entry name" value="DUF2071"/>
</dbReference>
<evidence type="ECO:0000313" key="2">
    <source>
        <dbReference type="Proteomes" id="UP000214646"/>
    </source>
</evidence>
<accession>A0A225DVW0</accession>
<keyword evidence="2" id="KW-1185">Reference proteome</keyword>